<dbReference type="PANTHER" id="PTHR43767">
    <property type="entry name" value="LONG-CHAIN-FATTY-ACID--COA LIGASE"/>
    <property type="match status" value="1"/>
</dbReference>
<evidence type="ECO:0000313" key="4">
    <source>
        <dbReference type="EMBL" id="MBK9298545.1"/>
    </source>
</evidence>
<dbReference type="InterPro" id="IPR042099">
    <property type="entry name" value="ANL_N_sf"/>
</dbReference>
<dbReference type="InterPro" id="IPR045851">
    <property type="entry name" value="AMP-bd_C_sf"/>
</dbReference>
<dbReference type="Proteomes" id="UP000727993">
    <property type="component" value="Unassembled WGS sequence"/>
</dbReference>
<dbReference type="GO" id="GO:0016878">
    <property type="term" value="F:acid-thiol ligase activity"/>
    <property type="evidence" value="ECO:0007669"/>
    <property type="project" value="UniProtKB-ARBA"/>
</dbReference>
<dbReference type="PANTHER" id="PTHR43767:SF1">
    <property type="entry name" value="NONRIBOSOMAL PEPTIDE SYNTHASE PES1 (EUROFUNG)-RELATED"/>
    <property type="match status" value="1"/>
</dbReference>
<feature type="domain" description="AMP-dependent synthetase/ligase" evidence="2">
    <location>
        <begin position="10"/>
        <end position="367"/>
    </location>
</feature>
<dbReference type="AlphaFoldDB" id="A0A936TH80"/>
<name>A0A936TH80_9ACTN</name>
<dbReference type="Pfam" id="PF00501">
    <property type="entry name" value="AMP-binding"/>
    <property type="match status" value="1"/>
</dbReference>
<dbReference type="Pfam" id="PF13193">
    <property type="entry name" value="AMP-binding_C"/>
    <property type="match status" value="1"/>
</dbReference>
<organism evidence="4 5">
    <name type="scientific">Candidatus Neomicrothrix subdominans</name>
    <dbReference type="NCBI Taxonomy" id="2954438"/>
    <lineage>
        <taxon>Bacteria</taxon>
        <taxon>Bacillati</taxon>
        <taxon>Actinomycetota</taxon>
        <taxon>Acidimicrobiia</taxon>
        <taxon>Acidimicrobiales</taxon>
        <taxon>Microthrixaceae</taxon>
        <taxon>Candidatus Neomicrothrix</taxon>
    </lineage>
</organism>
<gene>
    <name evidence="4" type="ORF">IPN02_17305</name>
</gene>
<evidence type="ECO:0000259" key="2">
    <source>
        <dbReference type="Pfam" id="PF00501"/>
    </source>
</evidence>
<dbReference type="EMBL" id="JADJZA010000009">
    <property type="protein sequence ID" value="MBK9298545.1"/>
    <property type="molecule type" value="Genomic_DNA"/>
</dbReference>
<comment type="caution">
    <text evidence="4">The sequence shown here is derived from an EMBL/GenBank/DDBJ whole genome shotgun (WGS) entry which is preliminary data.</text>
</comment>
<dbReference type="Gene3D" id="3.40.50.12780">
    <property type="entry name" value="N-terminal domain of ligase-like"/>
    <property type="match status" value="1"/>
</dbReference>
<dbReference type="PROSITE" id="PS00455">
    <property type="entry name" value="AMP_BINDING"/>
    <property type="match status" value="1"/>
</dbReference>
<sequence>MEPHFPTLFDAIARARPDRPAMRTPDRTTTWADLARRTDAFGAALVEAGIVAPPVAAAAPTEPWRCPNPRVALYMHNHPAYLEAMVGAWKARATGMNVNYRYRATELVDLLNDAEPEAVVYHQAFTPTLSEALPRLAHRPRLILRVPDDSGHPLLPGALDYEEVLAGAGALPDEVRAAWSHEDRYVVFTGGTTGTPKGVLWRQSDFAVSALGFHPGELADEVGAEAWAASLPDAPPITLPAPPFMHGAAHWNALAAWLKGGTVILPEHPERFDPDAVLDAVEWGEATALIIVGDAFARPLLEADRRRHRQLPSLRHLLTGGAILSPSVKSELAERWPHLSIVDVLGSSESGRQAVHRHRAGPPGMTVEAEARAFRPGAGTVIVNDAADALIEPPPEGRPSSEVGWLARSGRVPLGYLGHPGRTAGTFPVLGGRRLAVTGDRARYRRSGDRLNIELLGRESACINTGGEKVFAEEVEERLAHHPSVVDLVVAPAEDARFGQAVGAVAALRPGARLSLDELREFGRAHLADYKLPRRLVLVDQVVRSPSGKPDYPWARAQLAPDPSEPHAPNESV</sequence>
<evidence type="ECO:0000259" key="3">
    <source>
        <dbReference type="Pfam" id="PF13193"/>
    </source>
</evidence>
<feature type="domain" description="AMP-binding enzyme C-terminal" evidence="3">
    <location>
        <begin position="474"/>
        <end position="549"/>
    </location>
</feature>
<dbReference type="Gene3D" id="3.30.300.30">
    <property type="match status" value="1"/>
</dbReference>
<dbReference type="InterPro" id="IPR020845">
    <property type="entry name" value="AMP-binding_CS"/>
</dbReference>
<reference evidence="4 5" key="1">
    <citation type="submission" date="2020-10" db="EMBL/GenBank/DDBJ databases">
        <title>Connecting structure to function with the recovery of over 1000 high-quality activated sludge metagenome-assembled genomes encoding full-length rRNA genes using long-read sequencing.</title>
        <authorList>
            <person name="Singleton C.M."/>
            <person name="Petriglieri F."/>
            <person name="Kristensen J.M."/>
            <person name="Kirkegaard R.H."/>
            <person name="Michaelsen T.Y."/>
            <person name="Andersen M.H."/>
            <person name="Karst S.M."/>
            <person name="Dueholm M.S."/>
            <person name="Nielsen P.H."/>
            <person name="Albertsen M."/>
        </authorList>
    </citation>
    <scope>NUCLEOTIDE SEQUENCE [LARGE SCALE GENOMIC DNA]</scope>
    <source>
        <strain evidence="4">Lyne_18-Q3-R50-59_MAXAC.006</strain>
    </source>
</reference>
<dbReference type="InterPro" id="IPR050237">
    <property type="entry name" value="ATP-dep_AMP-bd_enzyme"/>
</dbReference>
<accession>A0A936TH80</accession>
<evidence type="ECO:0000256" key="1">
    <source>
        <dbReference type="SAM" id="MobiDB-lite"/>
    </source>
</evidence>
<proteinExistence type="predicted"/>
<dbReference type="InterPro" id="IPR000873">
    <property type="entry name" value="AMP-dep_synth/lig_dom"/>
</dbReference>
<evidence type="ECO:0000313" key="5">
    <source>
        <dbReference type="Proteomes" id="UP000727993"/>
    </source>
</evidence>
<protein>
    <submittedName>
        <fullName evidence="4">AMP-binding protein</fullName>
    </submittedName>
</protein>
<feature type="region of interest" description="Disordered" evidence="1">
    <location>
        <begin position="547"/>
        <end position="573"/>
    </location>
</feature>
<dbReference type="SUPFAM" id="SSF56801">
    <property type="entry name" value="Acetyl-CoA synthetase-like"/>
    <property type="match status" value="1"/>
</dbReference>
<dbReference type="InterPro" id="IPR025110">
    <property type="entry name" value="AMP-bd_C"/>
</dbReference>